<evidence type="ECO:0000256" key="4">
    <source>
        <dbReference type="ARBA" id="ARBA00023163"/>
    </source>
</evidence>
<dbReference type="OrthoDB" id="3509362at2759"/>
<dbReference type="GO" id="GO:0005634">
    <property type="term" value="C:nucleus"/>
    <property type="evidence" value="ECO:0007669"/>
    <property type="project" value="UniProtKB-SubCell"/>
</dbReference>
<feature type="domain" description="Zn(2)-C6 fungal-type" evidence="7">
    <location>
        <begin position="30"/>
        <end position="58"/>
    </location>
</feature>
<dbReference type="Proteomes" id="UP000184383">
    <property type="component" value="Unassembled WGS sequence"/>
</dbReference>
<evidence type="ECO:0000256" key="3">
    <source>
        <dbReference type="ARBA" id="ARBA00023125"/>
    </source>
</evidence>
<dbReference type="RefSeq" id="XP_040690519.1">
    <property type="nucleotide sequence ID" value="XM_040835958.1"/>
</dbReference>
<evidence type="ECO:0000256" key="1">
    <source>
        <dbReference type="ARBA" id="ARBA00004123"/>
    </source>
</evidence>
<evidence type="ECO:0000313" key="9">
    <source>
        <dbReference type="Proteomes" id="UP000184383"/>
    </source>
</evidence>
<dbReference type="GO" id="GO:0045944">
    <property type="term" value="P:positive regulation of transcription by RNA polymerase II"/>
    <property type="evidence" value="ECO:0007669"/>
    <property type="project" value="TreeGrafter"/>
</dbReference>
<dbReference type="GO" id="GO:0000981">
    <property type="term" value="F:DNA-binding transcription factor activity, RNA polymerase II-specific"/>
    <property type="evidence" value="ECO:0007669"/>
    <property type="project" value="InterPro"/>
</dbReference>
<evidence type="ECO:0000313" key="8">
    <source>
        <dbReference type="EMBL" id="OJJ36843.1"/>
    </source>
</evidence>
<evidence type="ECO:0000256" key="5">
    <source>
        <dbReference type="ARBA" id="ARBA00023242"/>
    </source>
</evidence>
<dbReference type="CDD" id="cd00067">
    <property type="entry name" value="GAL4"/>
    <property type="match status" value="1"/>
</dbReference>
<evidence type="ECO:0000259" key="7">
    <source>
        <dbReference type="PROSITE" id="PS50048"/>
    </source>
</evidence>
<dbReference type="InterPro" id="IPR021858">
    <property type="entry name" value="Fun_TF"/>
</dbReference>
<dbReference type="Pfam" id="PF00172">
    <property type="entry name" value="Zn_clus"/>
    <property type="match status" value="1"/>
</dbReference>
<keyword evidence="2" id="KW-0805">Transcription regulation</keyword>
<proteinExistence type="predicted"/>
<feature type="region of interest" description="Disordered" evidence="6">
    <location>
        <begin position="73"/>
        <end position="101"/>
    </location>
</feature>
<evidence type="ECO:0000256" key="2">
    <source>
        <dbReference type="ARBA" id="ARBA00023015"/>
    </source>
</evidence>
<dbReference type="Gene3D" id="4.10.240.10">
    <property type="entry name" value="Zn(2)-C6 fungal-type DNA-binding domain"/>
    <property type="match status" value="1"/>
</dbReference>
<protein>
    <recommendedName>
        <fullName evidence="7">Zn(2)-C6 fungal-type domain-containing protein</fullName>
    </recommendedName>
</protein>
<dbReference type="PANTHER" id="PTHR37534:SF16">
    <property type="entry name" value="ZN(II)2CYS6 TRANSCRIPTION FACTOR (EUROFUNG)-RELATED"/>
    <property type="match status" value="1"/>
</dbReference>
<comment type="subcellular location">
    <subcellularLocation>
        <location evidence="1">Nucleus</location>
    </subcellularLocation>
</comment>
<organism evidence="8 9">
    <name type="scientific">Aspergillus wentii DTO 134E9</name>
    <dbReference type="NCBI Taxonomy" id="1073089"/>
    <lineage>
        <taxon>Eukaryota</taxon>
        <taxon>Fungi</taxon>
        <taxon>Dikarya</taxon>
        <taxon>Ascomycota</taxon>
        <taxon>Pezizomycotina</taxon>
        <taxon>Eurotiomycetes</taxon>
        <taxon>Eurotiomycetidae</taxon>
        <taxon>Eurotiales</taxon>
        <taxon>Aspergillaceae</taxon>
        <taxon>Aspergillus</taxon>
        <taxon>Aspergillus subgen. Cremei</taxon>
    </lineage>
</organism>
<sequence>MSQIIDFSDTSSAQTRKRCKKEGSRWTRSGCLTCKKRRKRCDETKPSCRNCDRLGRTCEGYSSMWAEPLNPSAQVFKHSPAPKRRRISPSPSSPAYSGGFSESLPSPSFTLSTCLSTPSPVPSEYDGAIEIYSPSNTNRQYDEHDESTKTTHLDYLSVIPKPAKHISHLSNIETHYLQYHMEQGSKLLANLESDENPLRALLIPRALSSPLLMKAVCAVSAIHLANRSYNSMDAQTTAADYYIRTIKGLRTSMAGCSAGVFPDEAILTVALLCKYEIVRGSVKQWAVHLNALQKLVTARGGLASLDRDTAEFLWGLCMYAHNVAKITNRGQINGTISSSDTVSITKLDTYVGYTEEIIKICAKIADLPFLGSDSLSVGLEVNMIDEALRNWTHTTTQYILPKGITQACLLRLRMVADCFRDAAYIYLHSTLEKMNQDCSQKLPSTWSRFVSLSKTEALQRCLARVESFPLDAHCEYSALTFPLFIAGCESETSAERDLVIRSLSSLERNFGIGNVKRAKELLTVLWKGSGMHWLDVLEQLQWDLILA</sequence>
<keyword evidence="9" id="KW-1185">Reference proteome</keyword>
<evidence type="ECO:0000256" key="6">
    <source>
        <dbReference type="SAM" id="MobiDB-lite"/>
    </source>
</evidence>
<dbReference type="Pfam" id="PF11951">
    <property type="entry name" value="Fungal_trans_2"/>
    <property type="match status" value="1"/>
</dbReference>
<dbReference type="PROSITE" id="PS00463">
    <property type="entry name" value="ZN2_CY6_FUNGAL_1"/>
    <property type="match status" value="1"/>
</dbReference>
<dbReference type="SUPFAM" id="SSF57701">
    <property type="entry name" value="Zn2/Cys6 DNA-binding domain"/>
    <property type="match status" value="1"/>
</dbReference>
<dbReference type="GO" id="GO:0000976">
    <property type="term" value="F:transcription cis-regulatory region binding"/>
    <property type="evidence" value="ECO:0007669"/>
    <property type="project" value="TreeGrafter"/>
</dbReference>
<dbReference type="VEuPathDB" id="FungiDB:ASPWEDRAFT_431347"/>
<dbReference type="EMBL" id="KV878211">
    <property type="protein sequence ID" value="OJJ36843.1"/>
    <property type="molecule type" value="Genomic_DNA"/>
</dbReference>
<accession>A0A1L9RPQ8</accession>
<dbReference type="PANTHER" id="PTHR37534">
    <property type="entry name" value="TRANSCRIPTIONAL ACTIVATOR PROTEIN UGA3"/>
    <property type="match status" value="1"/>
</dbReference>
<dbReference type="GeneID" id="63751806"/>
<keyword evidence="5" id="KW-0539">Nucleus</keyword>
<dbReference type="PROSITE" id="PS50048">
    <property type="entry name" value="ZN2_CY6_FUNGAL_2"/>
    <property type="match status" value="1"/>
</dbReference>
<name>A0A1L9RPQ8_ASPWE</name>
<gene>
    <name evidence="8" type="ORF">ASPWEDRAFT_431347</name>
</gene>
<keyword evidence="4" id="KW-0804">Transcription</keyword>
<dbReference type="SMART" id="SM00066">
    <property type="entry name" value="GAL4"/>
    <property type="match status" value="1"/>
</dbReference>
<dbReference type="InterPro" id="IPR001138">
    <property type="entry name" value="Zn2Cys6_DnaBD"/>
</dbReference>
<dbReference type="AlphaFoldDB" id="A0A1L9RPQ8"/>
<dbReference type="GO" id="GO:0008270">
    <property type="term" value="F:zinc ion binding"/>
    <property type="evidence" value="ECO:0007669"/>
    <property type="project" value="InterPro"/>
</dbReference>
<dbReference type="InterPro" id="IPR036864">
    <property type="entry name" value="Zn2-C6_fun-type_DNA-bd_sf"/>
</dbReference>
<reference evidence="9" key="1">
    <citation type="journal article" date="2017" name="Genome Biol.">
        <title>Comparative genomics reveals high biological diversity and specific adaptations in the industrially and medically important fungal genus Aspergillus.</title>
        <authorList>
            <person name="de Vries R.P."/>
            <person name="Riley R."/>
            <person name="Wiebenga A."/>
            <person name="Aguilar-Osorio G."/>
            <person name="Amillis S."/>
            <person name="Uchima C.A."/>
            <person name="Anderluh G."/>
            <person name="Asadollahi M."/>
            <person name="Askin M."/>
            <person name="Barry K."/>
            <person name="Battaglia E."/>
            <person name="Bayram O."/>
            <person name="Benocci T."/>
            <person name="Braus-Stromeyer S.A."/>
            <person name="Caldana C."/>
            <person name="Canovas D."/>
            <person name="Cerqueira G.C."/>
            <person name="Chen F."/>
            <person name="Chen W."/>
            <person name="Choi C."/>
            <person name="Clum A."/>
            <person name="Dos Santos R.A."/>
            <person name="Damasio A.R."/>
            <person name="Diallinas G."/>
            <person name="Emri T."/>
            <person name="Fekete E."/>
            <person name="Flipphi M."/>
            <person name="Freyberg S."/>
            <person name="Gallo A."/>
            <person name="Gournas C."/>
            <person name="Habgood R."/>
            <person name="Hainaut M."/>
            <person name="Harispe M.L."/>
            <person name="Henrissat B."/>
            <person name="Hilden K.S."/>
            <person name="Hope R."/>
            <person name="Hossain A."/>
            <person name="Karabika E."/>
            <person name="Karaffa L."/>
            <person name="Karanyi Z."/>
            <person name="Krasevec N."/>
            <person name="Kuo A."/>
            <person name="Kusch H."/>
            <person name="LaButti K."/>
            <person name="Lagendijk E.L."/>
            <person name="Lapidus A."/>
            <person name="Levasseur A."/>
            <person name="Lindquist E."/>
            <person name="Lipzen A."/>
            <person name="Logrieco A.F."/>
            <person name="MacCabe A."/>
            <person name="Maekelae M.R."/>
            <person name="Malavazi I."/>
            <person name="Melin P."/>
            <person name="Meyer V."/>
            <person name="Mielnichuk N."/>
            <person name="Miskei M."/>
            <person name="Molnar A.P."/>
            <person name="Mule G."/>
            <person name="Ngan C.Y."/>
            <person name="Orejas M."/>
            <person name="Orosz E."/>
            <person name="Ouedraogo J.P."/>
            <person name="Overkamp K.M."/>
            <person name="Park H.-S."/>
            <person name="Perrone G."/>
            <person name="Piumi F."/>
            <person name="Punt P.J."/>
            <person name="Ram A.F."/>
            <person name="Ramon A."/>
            <person name="Rauscher S."/>
            <person name="Record E."/>
            <person name="Riano-Pachon D.M."/>
            <person name="Robert V."/>
            <person name="Roehrig J."/>
            <person name="Ruller R."/>
            <person name="Salamov A."/>
            <person name="Salih N.S."/>
            <person name="Samson R.A."/>
            <person name="Sandor E."/>
            <person name="Sanguinetti M."/>
            <person name="Schuetze T."/>
            <person name="Sepcic K."/>
            <person name="Shelest E."/>
            <person name="Sherlock G."/>
            <person name="Sophianopoulou V."/>
            <person name="Squina F.M."/>
            <person name="Sun H."/>
            <person name="Susca A."/>
            <person name="Todd R.B."/>
            <person name="Tsang A."/>
            <person name="Unkles S.E."/>
            <person name="van de Wiele N."/>
            <person name="van Rossen-Uffink D."/>
            <person name="Oliveira J.V."/>
            <person name="Vesth T.C."/>
            <person name="Visser J."/>
            <person name="Yu J.-H."/>
            <person name="Zhou M."/>
            <person name="Andersen M.R."/>
            <person name="Archer D.B."/>
            <person name="Baker S.E."/>
            <person name="Benoit I."/>
            <person name="Brakhage A.A."/>
            <person name="Braus G.H."/>
            <person name="Fischer R."/>
            <person name="Frisvad J.C."/>
            <person name="Goldman G.H."/>
            <person name="Houbraken J."/>
            <person name="Oakley B."/>
            <person name="Pocsi I."/>
            <person name="Scazzocchio C."/>
            <person name="Seiboth B."/>
            <person name="vanKuyk P.A."/>
            <person name="Wortman J."/>
            <person name="Dyer P.S."/>
            <person name="Grigoriev I.V."/>
        </authorList>
    </citation>
    <scope>NUCLEOTIDE SEQUENCE [LARGE SCALE GENOMIC DNA]</scope>
    <source>
        <strain evidence="9">DTO 134E9</strain>
    </source>
</reference>
<keyword evidence="3" id="KW-0238">DNA-binding</keyword>